<comment type="cofactor">
    <cofactor evidence="1 5">
        <name>FAD</name>
        <dbReference type="ChEBI" id="CHEBI:57692"/>
    </cofactor>
</comment>
<proteinExistence type="inferred from homology"/>
<dbReference type="Proteomes" id="UP000184758">
    <property type="component" value="Unassembled WGS sequence"/>
</dbReference>
<dbReference type="Pfam" id="PF00441">
    <property type="entry name" value="Acyl-CoA_dh_1"/>
    <property type="match status" value="1"/>
</dbReference>
<dbReference type="PROSITE" id="PS00073">
    <property type="entry name" value="ACYL_COA_DH_2"/>
    <property type="match status" value="1"/>
</dbReference>
<evidence type="ECO:0000256" key="3">
    <source>
        <dbReference type="ARBA" id="ARBA00022630"/>
    </source>
</evidence>
<dbReference type="InterPro" id="IPR009100">
    <property type="entry name" value="AcylCoA_DH/oxidase_NM_dom_sf"/>
</dbReference>
<sequence>MENREQVLSMEDKKQGSTLENREQVLKEMYPEDILKFSENLTDGEIVVLQRVRKAVNKHLKPVINDYWKRGEFPFEEFKHVAKTGLISDPALFENQPNQFTWRNTYFLFLAYDLYKFDASIATFFGVHAGLGYFSFLLGGSPEQQMRWLPKLQNFELQTCFALTEPEHGSDTAAGLSTTARREGDKWIINGEKRWIGGASSADLIPVYARDLEDNKVKCFIVEKGQKGLSVDDIDDKIALRIVQNGNIHLDNVEVSESNRLQNINGFKDVAKVLYATRAGVAYAGAGMMAGSLEAALEYTTNRVQFGKPIASFQLVQEKLARMQANAVNALALSARLAELQERGEFSEINASLAKMNNSLRLRETAALGREVCGGNGITLERNVARFFCDAEAIYSYEGTHEMNALIIGRKLTGISAFV</sequence>
<dbReference type="InterPro" id="IPR006091">
    <property type="entry name" value="Acyl-CoA_Oxase/DH_mid-dom"/>
</dbReference>
<evidence type="ECO:0000313" key="10">
    <source>
        <dbReference type="Proteomes" id="UP000184758"/>
    </source>
</evidence>
<evidence type="ECO:0000259" key="6">
    <source>
        <dbReference type="Pfam" id="PF00441"/>
    </source>
</evidence>
<keyword evidence="4 5" id="KW-0274">FAD</keyword>
<dbReference type="AlphaFoldDB" id="A0A1N6HNC4"/>
<feature type="domain" description="Acyl-CoA dehydrogenase/oxidase N-terminal" evidence="8">
    <location>
        <begin position="48"/>
        <end position="154"/>
    </location>
</feature>
<feature type="domain" description="Acyl-CoA dehydrogenase/oxidase C-terminal" evidence="6">
    <location>
        <begin position="265"/>
        <end position="412"/>
    </location>
</feature>
<dbReference type="PANTHER" id="PTHR43188">
    <property type="entry name" value="ACYL-COENZYME A OXIDASE"/>
    <property type="match status" value="1"/>
</dbReference>
<dbReference type="STRING" id="28230.SAMN05878443_1975"/>
<organism evidence="9 10">
    <name type="scientific">Carnobacterium alterfunditum</name>
    <dbReference type="NCBI Taxonomy" id="28230"/>
    <lineage>
        <taxon>Bacteria</taxon>
        <taxon>Bacillati</taxon>
        <taxon>Bacillota</taxon>
        <taxon>Bacilli</taxon>
        <taxon>Lactobacillales</taxon>
        <taxon>Carnobacteriaceae</taxon>
        <taxon>Carnobacterium</taxon>
    </lineage>
</organism>
<evidence type="ECO:0000259" key="7">
    <source>
        <dbReference type="Pfam" id="PF02770"/>
    </source>
</evidence>
<dbReference type="Pfam" id="PF02771">
    <property type="entry name" value="Acyl-CoA_dh_N"/>
    <property type="match status" value="1"/>
</dbReference>
<dbReference type="EMBL" id="FSRN01000001">
    <property type="protein sequence ID" value="SIO21334.1"/>
    <property type="molecule type" value="Genomic_DNA"/>
</dbReference>
<dbReference type="eggNOG" id="COG1960">
    <property type="taxonomic scope" value="Bacteria"/>
</dbReference>
<keyword evidence="5" id="KW-0560">Oxidoreductase</keyword>
<keyword evidence="10" id="KW-1185">Reference proteome</keyword>
<dbReference type="GO" id="GO:0050660">
    <property type="term" value="F:flavin adenine dinucleotide binding"/>
    <property type="evidence" value="ECO:0007669"/>
    <property type="project" value="InterPro"/>
</dbReference>
<evidence type="ECO:0000313" key="9">
    <source>
        <dbReference type="EMBL" id="SIO21334.1"/>
    </source>
</evidence>
<evidence type="ECO:0000256" key="2">
    <source>
        <dbReference type="ARBA" id="ARBA00009347"/>
    </source>
</evidence>
<comment type="similarity">
    <text evidence="2 5">Belongs to the acyl-CoA dehydrogenase family.</text>
</comment>
<dbReference type="InterPro" id="IPR046373">
    <property type="entry name" value="Acyl-CoA_Oxase/DH_mid-dom_sf"/>
</dbReference>
<dbReference type="SUPFAM" id="SSF47203">
    <property type="entry name" value="Acyl-CoA dehydrogenase C-terminal domain-like"/>
    <property type="match status" value="1"/>
</dbReference>
<dbReference type="Gene3D" id="2.40.110.10">
    <property type="entry name" value="Butyryl-CoA Dehydrogenase, subunit A, domain 2"/>
    <property type="match status" value="1"/>
</dbReference>
<dbReference type="InterPro" id="IPR013786">
    <property type="entry name" value="AcylCoA_DH/ox_N"/>
</dbReference>
<protein>
    <submittedName>
        <fullName evidence="9">Glutaryl-CoA dehydrogenase</fullName>
    </submittedName>
</protein>
<dbReference type="InterPro" id="IPR037069">
    <property type="entry name" value="AcylCoA_DH/ox_N_sf"/>
</dbReference>
<evidence type="ECO:0000256" key="4">
    <source>
        <dbReference type="ARBA" id="ARBA00022827"/>
    </source>
</evidence>
<keyword evidence="3 5" id="KW-0285">Flavoprotein</keyword>
<dbReference type="GO" id="GO:0003995">
    <property type="term" value="F:acyl-CoA dehydrogenase activity"/>
    <property type="evidence" value="ECO:0007669"/>
    <property type="project" value="InterPro"/>
</dbReference>
<feature type="domain" description="Acyl-CoA oxidase/dehydrogenase middle" evidence="7">
    <location>
        <begin position="160"/>
        <end position="253"/>
    </location>
</feature>
<gene>
    <name evidence="9" type="ORF">SAMN05878443_1975</name>
</gene>
<dbReference type="InterPro" id="IPR045008">
    <property type="entry name" value="ACX4-like"/>
</dbReference>
<evidence type="ECO:0000256" key="5">
    <source>
        <dbReference type="RuleBase" id="RU362125"/>
    </source>
</evidence>
<evidence type="ECO:0000259" key="8">
    <source>
        <dbReference type="Pfam" id="PF02771"/>
    </source>
</evidence>
<dbReference type="Gene3D" id="1.10.540.10">
    <property type="entry name" value="Acyl-CoA dehydrogenase/oxidase, N-terminal domain"/>
    <property type="match status" value="1"/>
</dbReference>
<dbReference type="InterPro" id="IPR006089">
    <property type="entry name" value="Acyl-CoA_DH_CS"/>
</dbReference>
<dbReference type="Pfam" id="PF02770">
    <property type="entry name" value="Acyl-CoA_dh_M"/>
    <property type="match status" value="1"/>
</dbReference>
<dbReference type="SUPFAM" id="SSF56645">
    <property type="entry name" value="Acyl-CoA dehydrogenase NM domain-like"/>
    <property type="match status" value="1"/>
</dbReference>
<dbReference type="InterPro" id="IPR009075">
    <property type="entry name" value="AcylCo_DH/oxidase_C"/>
</dbReference>
<name>A0A1N6HNC4_9LACT</name>
<reference evidence="10" key="1">
    <citation type="submission" date="2016-11" db="EMBL/GenBank/DDBJ databases">
        <authorList>
            <person name="Varghese N."/>
            <person name="Submissions S."/>
        </authorList>
    </citation>
    <scope>NUCLEOTIDE SEQUENCE [LARGE SCALE GENOMIC DNA]</scope>
    <source>
        <strain evidence="10">313</strain>
    </source>
</reference>
<dbReference type="Gene3D" id="1.20.140.10">
    <property type="entry name" value="Butyryl-CoA Dehydrogenase, subunit A, domain 3"/>
    <property type="match status" value="1"/>
</dbReference>
<dbReference type="GO" id="GO:0006635">
    <property type="term" value="P:fatty acid beta-oxidation"/>
    <property type="evidence" value="ECO:0007669"/>
    <property type="project" value="InterPro"/>
</dbReference>
<dbReference type="PANTHER" id="PTHR43188:SF1">
    <property type="entry name" value="ACYL-COA DEHYDROGENASE"/>
    <property type="match status" value="1"/>
</dbReference>
<evidence type="ECO:0000256" key="1">
    <source>
        <dbReference type="ARBA" id="ARBA00001974"/>
    </source>
</evidence>
<accession>A0A1N6HNC4</accession>
<dbReference type="InterPro" id="IPR036250">
    <property type="entry name" value="AcylCo_DH-like_C"/>
</dbReference>